<evidence type="ECO:0000313" key="1">
    <source>
        <dbReference type="EMBL" id="SUK52105.1"/>
    </source>
</evidence>
<dbReference type="Proteomes" id="UP000255091">
    <property type="component" value="Unassembled WGS sequence"/>
</dbReference>
<dbReference type="EMBL" id="UHAP01000001">
    <property type="protein sequence ID" value="SUK52105.1"/>
    <property type="molecule type" value="Genomic_DNA"/>
</dbReference>
<organism evidence="1 2">
    <name type="scientific">Staphylococcus aureus</name>
    <dbReference type="NCBI Taxonomy" id="1280"/>
    <lineage>
        <taxon>Bacteria</taxon>
        <taxon>Bacillati</taxon>
        <taxon>Bacillota</taxon>
        <taxon>Bacilli</taxon>
        <taxon>Bacillales</taxon>
        <taxon>Staphylococcaceae</taxon>
        <taxon>Staphylococcus</taxon>
    </lineage>
</organism>
<sequence length="50" mass="5713">MEIAGKLIGHDIDHNALLNKMMEKDPKMLPFQGYVLQHFELMDDGSAKLK</sequence>
<proteinExistence type="predicted"/>
<evidence type="ECO:0000313" key="2">
    <source>
        <dbReference type="Proteomes" id="UP000255091"/>
    </source>
</evidence>
<dbReference type="AlphaFoldDB" id="A0A380DV48"/>
<accession>A0A380DV48</accession>
<name>A0A380DV48_STAAU</name>
<protein>
    <submittedName>
        <fullName evidence="1">Bifunctional oligoribonuclease and PAP phosphatase nrnA</fullName>
    </submittedName>
</protein>
<gene>
    <name evidence="1" type="ORF">NCTC6133_02263</name>
</gene>
<reference evidence="1 2" key="1">
    <citation type="submission" date="2018-06" db="EMBL/GenBank/DDBJ databases">
        <authorList>
            <consortium name="Pathogen Informatics"/>
            <person name="Doyle S."/>
        </authorList>
    </citation>
    <scope>NUCLEOTIDE SEQUENCE [LARGE SCALE GENOMIC DNA]</scope>
    <source>
        <strain evidence="1 2">NCTC6133</strain>
    </source>
</reference>